<reference evidence="3 4" key="1">
    <citation type="submission" date="2018-08" db="EMBL/GenBank/DDBJ databases">
        <title>Recombination of ecologically and evolutionarily significant loci maintains genetic cohesion in the Pseudomonas syringae species complex.</title>
        <authorList>
            <person name="Dillon M."/>
            <person name="Thakur S."/>
            <person name="Almeida R.N.D."/>
            <person name="Weir B.S."/>
            <person name="Guttman D.S."/>
        </authorList>
    </citation>
    <scope>NUCLEOTIDE SEQUENCE [LARGE SCALE GENOMIC DNA]</scope>
    <source>
        <strain evidence="3 4">ICMP 2732</strain>
    </source>
</reference>
<dbReference type="InterPro" id="IPR036111">
    <property type="entry name" value="Mal/L-sulfo/L-lacto_DH-like_sf"/>
</dbReference>
<dbReference type="Pfam" id="PF02615">
    <property type="entry name" value="Ldh_2"/>
    <property type="match status" value="1"/>
</dbReference>
<dbReference type="PANTHER" id="PTHR11091:SF0">
    <property type="entry name" value="MALATE DEHYDROGENASE"/>
    <property type="match status" value="1"/>
</dbReference>
<comment type="similarity">
    <text evidence="1">Belongs to the LDH2/MDH2 oxidoreductase family.</text>
</comment>
<dbReference type="EMBL" id="RBPY01000203">
    <property type="protein sequence ID" value="RMO67480.1"/>
    <property type="molecule type" value="Genomic_DNA"/>
</dbReference>
<dbReference type="InterPro" id="IPR043143">
    <property type="entry name" value="Mal/L-sulf/L-lact_DH-like_NADP"/>
</dbReference>
<dbReference type="InterPro" id="IPR003767">
    <property type="entry name" value="Malate/L-lactate_DH-like"/>
</dbReference>
<dbReference type="GO" id="GO:0016491">
    <property type="term" value="F:oxidoreductase activity"/>
    <property type="evidence" value="ECO:0007669"/>
    <property type="project" value="UniProtKB-KW"/>
</dbReference>
<evidence type="ECO:0000256" key="1">
    <source>
        <dbReference type="ARBA" id="ARBA00006056"/>
    </source>
</evidence>
<sequence length="346" mass="35531">MTATLYVSLAEIENRASSALIASHVSPENARSVARSIAFAERDGQQIVGLSYLPTYCDHAACGKVDGAAQPSVEVLAPSLIRIDARTGFAHPALALGLPLLVAAAQRQGMAALAVGQSYACGSLGYFVEELAEQGLVALMVANASPSIAPNGGKTAFFGTNPLAFATPREGRPPLVIDQSSSVVAKVAVIDAQRRGLALPVGWALDADGKPTTDADAAMDGSLCPIGGYKGASLALLVDILAGGLSGSNFSFEASSFGDCKGGAPRTGQLLIAFDPAAFGGASFVARTEALFGALKAEPQARLPGERRLQARLENENGIKVPLELWELIGRYADQGAPLARTGGAQ</sequence>
<dbReference type="Proteomes" id="UP000281350">
    <property type="component" value="Unassembled WGS sequence"/>
</dbReference>
<dbReference type="SUPFAM" id="SSF89733">
    <property type="entry name" value="L-sulfolactate dehydrogenase-like"/>
    <property type="match status" value="1"/>
</dbReference>
<dbReference type="RefSeq" id="WP_122278685.1">
    <property type="nucleotide sequence ID" value="NZ_RBPY01000203.1"/>
</dbReference>
<dbReference type="InterPro" id="IPR043144">
    <property type="entry name" value="Mal/L-sulf/L-lact_DH-like_ah"/>
</dbReference>
<gene>
    <name evidence="3" type="ORF">ALQ36_00258</name>
</gene>
<dbReference type="PANTHER" id="PTHR11091">
    <property type="entry name" value="OXIDOREDUCTASE-RELATED"/>
    <property type="match status" value="1"/>
</dbReference>
<dbReference type="Gene3D" id="1.10.1530.10">
    <property type="match status" value="1"/>
</dbReference>
<dbReference type="Gene3D" id="3.30.1370.60">
    <property type="entry name" value="Hypothetical oxidoreductase yiak, domain 2"/>
    <property type="match status" value="1"/>
</dbReference>
<keyword evidence="2" id="KW-0560">Oxidoreductase</keyword>
<proteinExistence type="inferred from homology"/>
<dbReference type="AlphaFoldDB" id="A0A3M5TT74"/>
<organism evidence="3 4">
    <name type="scientific">Pseudomonas syringae pv. primulae</name>
    <dbReference type="NCBI Taxonomy" id="251707"/>
    <lineage>
        <taxon>Bacteria</taxon>
        <taxon>Pseudomonadati</taxon>
        <taxon>Pseudomonadota</taxon>
        <taxon>Gammaproteobacteria</taxon>
        <taxon>Pseudomonadales</taxon>
        <taxon>Pseudomonadaceae</taxon>
        <taxon>Pseudomonas</taxon>
    </lineage>
</organism>
<comment type="caution">
    <text evidence="3">The sequence shown here is derived from an EMBL/GenBank/DDBJ whole genome shotgun (WGS) entry which is preliminary data.</text>
</comment>
<protein>
    <submittedName>
        <fullName evidence="3">Malate/L-lactate dehydrogenase protein</fullName>
    </submittedName>
</protein>
<evidence type="ECO:0000256" key="2">
    <source>
        <dbReference type="ARBA" id="ARBA00023002"/>
    </source>
</evidence>
<accession>A0A3M5TT74</accession>
<evidence type="ECO:0000313" key="3">
    <source>
        <dbReference type="EMBL" id="RMO67480.1"/>
    </source>
</evidence>
<evidence type="ECO:0000313" key="4">
    <source>
        <dbReference type="Proteomes" id="UP000281350"/>
    </source>
</evidence>
<name>A0A3M5TT74_9PSED</name>